<dbReference type="AlphaFoldDB" id="A0AAU8BEW8"/>
<evidence type="ECO:0000313" key="3">
    <source>
        <dbReference type="EMBL" id="XCD14562.1"/>
    </source>
</evidence>
<keyword evidence="1" id="KW-0175">Coiled coil</keyword>
<organism evidence="3">
    <name type="scientific">Vibrio chaetopteri</name>
    <dbReference type="NCBI Taxonomy" id="3016528"/>
    <lineage>
        <taxon>Bacteria</taxon>
        <taxon>Pseudomonadati</taxon>
        <taxon>Pseudomonadota</taxon>
        <taxon>Gammaproteobacteria</taxon>
        <taxon>Vibrionales</taxon>
        <taxon>Vibrionaceae</taxon>
        <taxon>Vibrio</taxon>
    </lineage>
</organism>
<reference evidence="3" key="1">
    <citation type="submission" date="2023-01" db="EMBL/GenBank/DDBJ databases">
        <title>Vibrio sp. CB1-14 genome sequencing.</title>
        <authorList>
            <person name="Otstavnykh N."/>
            <person name="Isaeva M."/>
            <person name="Meleshko D."/>
        </authorList>
    </citation>
    <scope>NUCLEOTIDE SEQUENCE</scope>
    <source>
        <strain evidence="3">CB1-14</strain>
    </source>
</reference>
<evidence type="ECO:0000256" key="2">
    <source>
        <dbReference type="SAM" id="SignalP"/>
    </source>
</evidence>
<name>A0AAU8BEW8_9VIBR</name>
<sequence length="482" mass="53870">MNLEKLLPHFRAKTLITLAGVTMMSGAWASELVNSSEQSELDTINSEYSSRYGEVGLDDTISLYNKTSSSIEANKIKLLNSIDIVKADSQVFQEKLLQGEYDEGIALALRGVSTSINKLNTELADAETKLKELNKTIASNQASVTQIERDKNDQLLALYRSIKDRHLKEANVVHQENYSGKLECKVTESLSACVNRNLPYMKNAFALEKGGSERINLTSYKVVDATQKLNGDLTYTVSAEYKNAFNSNLEGEIRKALNLDKIRFVFRSNSAKTDYYINDEKVGSGDVIELSGNYVGVYSVKAVNNGKTQSLRLNLKNDGDYFFPFAKKTQKKSVAKSSAPAVKKATPAANSAKNNQAAQITKKVLNDPKSAEMKKLPKQEVGTFSNTVVYKDEVFTYLYPVYRGNNKSAEVFLSRADATQYCEQKLSSKLPTKAAYKYLELYTDLKPGDYWTAEGRVYSSQKKDVFDKTFDTNRFICMVSMN</sequence>
<protein>
    <recommendedName>
        <fullName evidence="4">Chromosome segregation ATPase</fullName>
    </recommendedName>
</protein>
<accession>A0AAU8BEW8</accession>
<dbReference type="RefSeq" id="WP_353496050.1">
    <property type="nucleotide sequence ID" value="NZ_CP115920.1"/>
</dbReference>
<feature type="signal peptide" evidence="2">
    <location>
        <begin position="1"/>
        <end position="29"/>
    </location>
</feature>
<feature type="coiled-coil region" evidence="1">
    <location>
        <begin position="109"/>
        <end position="150"/>
    </location>
</feature>
<evidence type="ECO:0000256" key="1">
    <source>
        <dbReference type="SAM" id="Coils"/>
    </source>
</evidence>
<evidence type="ECO:0008006" key="4">
    <source>
        <dbReference type="Google" id="ProtNLM"/>
    </source>
</evidence>
<keyword evidence="2" id="KW-0732">Signal</keyword>
<feature type="chain" id="PRO_5043459493" description="Chromosome segregation ATPase" evidence="2">
    <location>
        <begin position="30"/>
        <end position="482"/>
    </location>
</feature>
<gene>
    <name evidence="3" type="ORF">PG915_08010</name>
</gene>
<proteinExistence type="predicted"/>
<dbReference type="EMBL" id="CP115920">
    <property type="protein sequence ID" value="XCD14562.1"/>
    <property type="molecule type" value="Genomic_DNA"/>
</dbReference>
<dbReference type="KEGG" id="vck:PG915_08010"/>